<sequence length="85" mass="9399">MGYTGGLLLATLLDFGGDSEMHANTRKCSESHCYRSGEMDNILEFGDVAGEVRKDCGVELKDGGRTVEAQKWRMRDRGGVTEVER</sequence>
<accession>A0A6G1H4H5</accession>
<evidence type="ECO:0000313" key="1">
    <source>
        <dbReference type="EMBL" id="KAF1988055.1"/>
    </source>
</evidence>
<proteinExistence type="predicted"/>
<dbReference type="Proteomes" id="UP000800041">
    <property type="component" value="Unassembled WGS sequence"/>
</dbReference>
<reference evidence="1" key="1">
    <citation type="journal article" date="2020" name="Stud. Mycol.">
        <title>101 Dothideomycetes genomes: a test case for predicting lifestyles and emergence of pathogens.</title>
        <authorList>
            <person name="Haridas S."/>
            <person name="Albert R."/>
            <person name="Binder M."/>
            <person name="Bloem J."/>
            <person name="Labutti K."/>
            <person name="Salamov A."/>
            <person name="Andreopoulos B."/>
            <person name="Baker S."/>
            <person name="Barry K."/>
            <person name="Bills G."/>
            <person name="Bluhm B."/>
            <person name="Cannon C."/>
            <person name="Castanera R."/>
            <person name="Culley D."/>
            <person name="Daum C."/>
            <person name="Ezra D."/>
            <person name="Gonzalez J."/>
            <person name="Henrissat B."/>
            <person name="Kuo A."/>
            <person name="Liang C."/>
            <person name="Lipzen A."/>
            <person name="Lutzoni F."/>
            <person name="Magnuson J."/>
            <person name="Mondo S."/>
            <person name="Nolan M."/>
            <person name="Ohm R."/>
            <person name="Pangilinan J."/>
            <person name="Park H.-J."/>
            <person name="Ramirez L."/>
            <person name="Alfaro M."/>
            <person name="Sun H."/>
            <person name="Tritt A."/>
            <person name="Yoshinaga Y."/>
            <person name="Zwiers L.-H."/>
            <person name="Turgeon B."/>
            <person name="Goodwin S."/>
            <person name="Spatafora J."/>
            <person name="Crous P."/>
            <person name="Grigoriev I."/>
        </authorList>
    </citation>
    <scope>NUCLEOTIDE SEQUENCE</scope>
    <source>
        <strain evidence="1">CBS 113979</strain>
    </source>
</reference>
<organism evidence="1 2">
    <name type="scientific">Aulographum hederae CBS 113979</name>
    <dbReference type="NCBI Taxonomy" id="1176131"/>
    <lineage>
        <taxon>Eukaryota</taxon>
        <taxon>Fungi</taxon>
        <taxon>Dikarya</taxon>
        <taxon>Ascomycota</taxon>
        <taxon>Pezizomycotina</taxon>
        <taxon>Dothideomycetes</taxon>
        <taxon>Pleosporomycetidae</taxon>
        <taxon>Aulographales</taxon>
        <taxon>Aulographaceae</taxon>
    </lineage>
</organism>
<dbReference type="AlphaFoldDB" id="A0A6G1H4H5"/>
<dbReference type="EMBL" id="ML977150">
    <property type="protein sequence ID" value="KAF1988055.1"/>
    <property type="molecule type" value="Genomic_DNA"/>
</dbReference>
<keyword evidence="2" id="KW-1185">Reference proteome</keyword>
<gene>
    <name evidence="1" type="ORF">K402DRAFT_392327</name>
</gene>
<evidence type="ECO:0000313" key="2">
    <source>
        <dbReference type="Proteomes" id="UP000800041"/>
    </source>
</evidence>
<name>A0A6G1H4H5_9PEZI</name>
<protein>
    <submittedName>
        <fullName evidence="1">Uncharacterized protein</fullName>
    </submittedName>
</protein>